<dbReference type="GO" id="GO:0004801">
    <property type="term" value="F:transaldolase activity"/>
    <property type="evidence" value="ECO:0007669"/>
    <property type="project" value="UniProtKB-UniRule"/>
</dbReference>
<evidence type="ECO:0000256" key="11">
    <source>
        <dbReference type="HAMAP-Rule" id="MF_00493"/>
    </source>
</evidence>
<dbReference type="Pfam" id="PF00923">
    <property type="entry name" value="TAL_FSA"/>
    <property type="match status" value="1"/>
</dbReference>
<organism evidence="12 13">
    <name type="scientific">Mucilaginibacter polytrichastri</name>
    <dbReference type="NCBI Taxonomy" id="1302689"/>
    <lineage>
        <taxon>Bacteria</taxon>
        <taxon>Pseudomonadati</taxon>
        <taxon>Bacteroidota</taxon>
        <taxon>Sphingobacteriia</taxon>
        <taxon>Sphingobacteriales</taxon>
        <taxon>Sphingobacteriaceae</taxon>
        <taxon>Mucilaginibacter</taxon>
    </lineage>
</organism>
<dbReference type="HAMAP" id="MF_00493">
    <property type="entry name" value="Transaldolase_2"/>
    <property type="match status" value="1"/>
</dbReference>
<evidence type="ECO:0000256" key="5">
    <source>
        <dbReference type="ARBA" id="ARBA00013151"/>
    </source>
</evidence>
<dbReference type="STRING" id="1302689.RG47T_2323"/>
<dbReference type="PIRSF" id="PIRSF036915">
    <property type="entry name" value="Trnald_Bac_Plnt"/>
    <property type="match status" value="1"/>
</dbReference>
<evidence type="ECO:0000256" key="7">
    <source>
        <dbReference type="ARBA" id="ARBA00022679"/>
    </source>
</evidence>
<dbReference type="InterPro" id="IPR018225">
    <property type="entry name" value="Transaldolase_AS"/>
</dbReference>
<keyword evidence="13" id="KW-1185">Reference proteome</keyword>
<evidence type="ECO:0000256" key="6">
    <source>
        <dbReference type="ARBA" id="ARBA00022490"/>
    </source>
</evidence>
<dbReference type="EMBL" id="MPPL01000001">
    <property type="protein sequence ID" value="OKS86865.1"/>
    <property type="molecule type" value="Genomic_DNA"/>
</dbReference>
<evidence type="ECO:0000256" key="9">
    <source>
        <dbReference type="ARBA" id="ARBA00023270"/>
    </source>
</evidence>
<comment type="function">
    <text evidence="1 11">Transaldolase is important for the balance of metabolites in the pentose-phosphate pathway.</text>
</comment>
<reference evidence="12 13" key="1">
    <citation type="submission" date="2016-11" db="EMBL/GenBank/DDBJ databases">
        <title>Whole Genome Sequencing of Mucilaginibacter polytrichastri RG4-7(T) isolated from the moss sample.</title>
        <authorList>
            <person name="Li Y."/>
        </authorList>
    </citation>
    <scope>NUCLEOTIDE SEQUENCE [LARGE SCALE GENOMIC DNA]</scope>
    <source>
        <strain evidence="12 13">RG4-7</strain>
    </source>
</reference>
<dbReference type="CDD" id="cd00955">
    <property type="entry name" value="Transaldolase_like"/>
    <property type="match status" value="1"/>
</dbReference>
<keyword evidence="7 11" id="KW-0808">Transferase</keyword>
<evidence type="ECO:0000256" key="8">
    <source>
        <dbReference type="ARBA" id="ARBA00023126"/>
    </source>
</evidence>
<proteinExistence type="inferred from homology"/>
<dbReference type="InterPro" id="IPR013785">
    <property type="entry name" value="Aldolase_TIM"/>
</dbReference>
<dbReference type="OrthoDB" id="140919at2"/>
<dbReference type="PANTHER" id="PTHR10683:SF31">
    <property type="entry name" value="TRANSALDOLASE"/>
    <property type="match status" value="1"/>
</dbReference>
<protein>
    <recommendedName>
        <fullName evidence="5 11">Transaldolase</fullName>
        <ecNumber evidence="5 11">2.2.1.2</ecNumber>
    </recommendedName>
</protein>
<dbReference type="SUPFAM" id="SSF51569">
    <property type="entry name" value="Aldolase"/>
    <property type="match status" value="1"/>
</dbReference>
<gene>
    <name evidence="11" type="primary">tal</name>
    <name evidence="12" type="ORF">RG47T_2323</name>
</gene>
<dbReference type="AlphaFoldDB" id="A0A1Q5ZYL8"/>
<name>A0A1Q5ZYL8_9SPHI</name>
<evidence type="ECO:0000313" key="13">
    <source>
        <dbReference type="Proteomes" id="UP000186720"/>
    </source>
</evidence>
<comment type="pathway">
    <text evidence="3 11">Carbohydrate degradation; pentose phosphate pathway; D-glyceraldehyde 3-phosphate and beta-D-fructose 6-phosphate from D-ribose 5-phosphate and D-xylulose 5-phosphate (non-oxidative stage): step 2/3.</text>
</comment>
<keyword evidence="9 11" id="KW-0704">Schiff base</keyword>
<dbReference type="GO" id="GO:0005975">
    <property type="term" value="P:carbohydrate metabolic process"/>
    <property type="evidence" value="ECO:0007669"/>
    <property type="project" value="InterPro"/>
</dbReference>
<evidence type="ECO:0000256" key="1">
    <source>
        <dbReference type="ARBA" id="ARBA00003518"/>
    </source>
</evidence>
<dbReference type="Proteomes" id="UP000186720">
    <property type="component" value="Unassembled WGS sequence"/>
</dbReference>
<comment type="similarity">
    <text evidence="4 11">Belongs to the transaldolase family. Type 2 subfamily.</text>
</comment>
<evidence type="ECO:0000256" key="2">
    <source>
        <dbReference type="ARBA" id="ARBA00004496"/>
    </source>
</evidence>
<comment type="catalytic activity">
    <reaction evidence="10 11">
        <text>D-sedoheptulose 7-phosphate + D-glyceraldehyde 3-phosphate = D-erythrose 4-phosphate + beta-D-fructose 6-phosphate</text>
        <dbReference type="Rhea" id="RHEA:17053"/>
        <dbReference type="ChEBI" id="CHEBI:16897"/>
        <dbReference type="ChEBI" id="CHEBI:57483"/>
        <dbReference type="ChEBI" id="CHEBI:57634"/>
        <dbReference type="ChEBI" id="CHEBI:59776"/>
        <dbReference type="EC" id="2.2.1.2"/>
    </reaction>
</comment>
<dbReference type="GO" id="GO:0006098">
    <property type="term" value="P:pentose-phosphate shunt"/>
    <property type="evidence" value="ECO:0007669"/>
    <property type="project" value="UniProtKB-UniRule"/>
</dbReference>
<dbReference type="GO" id="GO:0005737">
    <property type="term" value="C:cytoplasm"/>
    <property type="evidence" value="ECO:0007669"/>
    <property type="project" value="UniProtKB-SubCell"/>
</dbReference>
<dbReference type="InterPro" id="IPR004732">
    <property type="entry name" value="Transaldolase_2"/>
</dbReference>
<keyword evidence="6 11" id="KW-0963">Cytoplasm</keyword>
<sequence>MKNPLAQIPDFGQSIWLDYIKKSFIESGELKKLIDEDDLRGVTSNPAIFEEAIAHSDDYNDIINELAKTDLSTEDIFLKLAIADVQAAADLFKGVYEKTDALDGYVSLEVSPGLAQDTEGSIAEARSSWATLDRKNVMIKIPGTKEGIPAIKELISEGININVTLLFSLDRYRAVAEAYIEGLEARLAKGESIDNVASVASFFLSRVDTMVDPQLEEIIKTDSNRATPAKQLLGKVAIASARVAYHIYKEVFRSERFKALEAKGAKPQRLLWASTSVKNKAYDELMYLEALIGPETVDTVPKDTLAIYREKGHPASRLEDGLEDAQYVLYQLEDVVGLKLSDITQKLEEEGIEKFIKPFGSLMNVLAQKRQEAAV</sequence>
<dbReference type="UniPathway" id="UPA00115">
    <property type="reaction ID" value="UER00414"/>
</dbReference>
<accession>A0A1Q5ZYL8</accession>
<comment type="subcellular location">
    <subcellularLocation>
        <location evidence="2 11">Cytoplasm</location>
    </subcellularLocation>
</comment>
<evidence type="ECO:0000256" key="4">
    <source>
        <dbReference type="ARBA" id="ARBA00008426"/>
    </source>
</evidence>
<dbReference type="NCBIfam" id="NF002881">
    <property type="entry name" value="PRK03343.1"/>
    <property type="match status" value="1"/>
</dbReference>
<dbReference type="PANTHER" id="PTHR10683">
    <property type="entry name" value="TRANSALDOLASE"/>
    <property type="match status" value="1"/>
</dbReference>
<dbReference type="PROSITE" id="PS01054">
    <property type="entry name" value="TRANSALDOLASE_1"/>
    <property type="match status" value="1"/>
</dbReference>
<evidence type="ECO:0000256" key="3">
    <source>
        <dbReference type="ARBA" id="ARBA00004857"/>
    </source>
</evidence>
<dbReference type="Gene3D" id="3.20.20.70">
    <property type="entry name" value="Aldolase class I"/>
    <property type="match status" value="1"/>
</dbReference>
<dbReference type="PROSITE" id="PS00958">
    <property type="entry name" value="TRANSALDOLASE_2"/>
    <property type="match status" value="1"/>
</dbReference>
<dbReference type="EC" id="2.2.1.2" evidence="5 11"/>
<comment type="caution">
    <text evidence="12">The sequence shown here is derived from an EMBL/GenBank/DDBJ whole genome shotgun (WGS) entry which is preliminary data.</text>
</comment>
<dbReference type="InterPro" id="IPR001585">
    <property type="entry name" value="TAL/FSA"/>
</dbReference>
<dbReference type="RefSeq" id="WP_074489554.1">
    <property type="nucleotide sequence ID" value="NZ_FPAM01000014.1"/>
</dbReference>
<keyword evidence="8 11" id="KW-0570">Pentose shunt</keyword>
<dbReference type="NCBIfam" id="TIGR00876">
    <property type="entry name" value="tal_mycobact"/>
    <property type="match status" value="1"/>
</dbReference>
<evidence type="ECO:0000256" key="10">
    <source>
        <dbReference type="ARBA" id="ARBA00048810"/>
    </source>
</evidence>
<feature type="active site" description="Schiff-base intermediate with substrate" evidence="11">
    <location>
        <position position="140"/>
    </location>
</feature>
<evidence type="ECO:0000313" key="12">
    <source>
        <dbReference type="EMBL" id="OKS86865.1"/>
    </source>
</evidence>